<dbReference type="EMBL" id="KE344806">
    <property type="protein sequence ID" value="EXB80322.1"/>
    <property type="molecule type" value="Genomic_DNA"/>
</dbReference>
<evidence type="ECO:0000313" key="3">
    <source>
        <dbReference type="Proteomes" id="UP000030645"/>
    </source>
</evidence>
<evidence type="ECO:0008006" key="4">
    <source>
        <dbReference type="Google" id="ProtNLM"/>
    </source>
</evidence>
<name>W9RL94_9ROSA</name>
<accession>W9RL94</accession>
<dbReference type="Pfam" id="PF05623">
    <property type="entry name" value="DUF789"/>
    <property type="match status" value="1"/>
</dbReference>
<proteinExistence type="predicted"/>
<gene>
    <name evidence="2" type="ORF">L484_025178</name>
</gene>
<organism evidence="2 3">
    <name type="scientific">Morus notabilis</name>
    <dbReference type="NCBI Taxonomy" id="981085"/>
    <lineage>
        <taxon>Eukaryota</taxon>
        <taxon>Viridiplantae</taxon>
        <taxon>Streptophyta</taxon>
        <taxon>Embryophyta</taxon>
        <taxon>Tracheophyta</taxon>
        <taxon>Spermatophyta</taxon>
        <taxon>Magnoliopsida</taxon>
        <taxon>eudicotyledons</taxon>
        <taxon>Gunneridae</taxon>
        <taxon>Pentapetalae</taxon>
        <taxon>rosids</taxon>
        <taxon>fabids</taxon>
        <taxon>Rosales</taxon>
        <taxon>Moraceae</taxon>
        <taxon>Moreae</taxon>
        <taxon>Morus</taxon>
    </lineage>
</organism>
<dbReference type="eggNOG" id="ENOG502QRCT">
    <property type="taxonomic scope" value="Eukaryota"/>
</dbReference>
<dbReference type="KEGG" id="mnt:21407887"/>
<sequence>MHHAVQTTNKDTLGILEGGSDFLLRKLRKKNNFKSSSEVRLVSSFTWRNSDNRYSVLTVLTLEPNGHWRIAAVPLHCPDSECLGSGVQVSMDCLHLVYPRPINSVRADRQKVTKGPMRGGNHPANSLANRSLLGSTVQHQAQNKTLANEAKCSEIPQNFGQKSLPGCESSRSILNSSNVLKSTTVCINNSKVDNVDVVKKRSKKKSKGTRRKKKRPGQTGSTEPEVLSAEHQRVGAVIGTCHSNNQDSKDALVLSSTQVESSWHKNGVHNPEVPKTCTSIIKGVDMLEKAVTENHSVGTFENQQLSKDSADSIFDGSRNTNRTQVSSYDDLRSRDCSNVSGSFSVLIHSSRVQSTKVCHVSKQSEKESCGTGLTETPASDFRKGSFSCKSLSNNVVDKSQGGQYRSSSDVHVTVPSNRNEQNKQFSQFSSIPRFRSTGNFHGRPGKGGSHTVWQKVQKKGTRDCTGDSTKVPVFPQCNGTLEEASFLKRSFDASENEKQLKYGVSRKLKSKGDTALRHECKLNTIKGPHADTVNSHGCPKVTCPDEMDTLESVCNTNSILKNQVTYDLNHPFPKSCNSSDHSRAVQVQSLMFLPHPFGNSVRQRQENIPVSEGMQNCSSGYIMQKWVPIGLKDLGLTNSAGGLSEHSDSRAAESLTAVNTVKSKSNFNSPEFVPQGVLCIGKSSANVTHSSHDDELRTPELKNQGASVLEEQNNHTAAHCLNTESGVLSTSGSVPDRIVGAVIDACRVQLASETVERASGHPIAEFERLLHNSCPVIHQPPHLVCHTCSRDQFGGLSLCRHERPNISLGSVWQWYEEHSNYGLEIRAHDYGSTKRFSSFFAYFVPYLSAVQLFRNHNKHSGDTENKISSSEVPVTCGYSETSERSSCVDHLPIFSALFPQPQVECPSVPPHVNQVCSREPSSSSAKDVATLGSVEITLSSDAELLFEYFESEQPQQRRPLYEKIKELVGRDGPSQYRGYGDPTTLNFTTLNDLHPKSWYSVAWYPIYRIPEDNFRASFLTFHSLGHLMRRSARINSQTVENCIVCPVVGLQSYNAQSECWFKLRHSPSNPTKGASDLNASGILKDRLKTLEETASLMARAVVNKGSLPSANRHPDYEFFRSRKRS</sequence>
<protein>
    <recommendedName>
        <fullName evidence="4">DUF789 family protein</fullName>
    </recommendedName>
</protein>
<feature type="region of interest" description="Disordered" evidence="1">
    <location>
        <begin position="433"/>
        <end position="467"/>
    </location>
</feature>
<dbReference type="AlphaFoldDB" id="W9RL94"/>
<dbReference type="OrthoDB" id="1920576at2759"/>
<feature type="compositionally biased region" description="Basic residues" evidence="1">
    <location>
        <begin position="200"/>
        <end position="216"/>
    </location>
</feature>
<dbReference type="STRING" id="981085.W9RL94"/>
<feature type="region of interest" description="Disordered" evidence="1">
    <location>
        <begin position="197"/>
        <end position="229"/>
    </location>
</feature>
<reference evidence="3" key="1">
    <citation type="submission" date="2013-01" db="EMBL/GenBank/DDBJ databases">
        <title>Draft Genome Sequence of a Mulberry Tree, Morus notabilis C.K. Schneid.</title>
        <authorList>
            <person name="He N."/>
            <person name="Zhao S."/>
        </authorList>
    </citation>
    <scope>NUCLEOTIDE SEQUENCE</scope>
</reference>
<evidence type="ECO:0000256" key="1">
    <source>
        <dbReference type="SAM" id="MobiDB-lite"/>
    </source>
</evidence>
<evidence type="ECO:0000313" key="2">
    <source>
        <dbReference type="EMBL" id="EXB80322.1"/>
    </source>
</evidence>
<dbReference type="Proteomes" id="UP000030645">
    <property type="component" value="Unassembled WGS sequence"/>
</dbReference>
<keyword evidence="3" id="KW-1185">Reference proteome</keyword>
<dbReference type="InterPro" id="IPR008507">
    <property type="entry name" value="DUF789"/>
</dbReference>
<dbReference type="PANTHER" id="PTHR32010">
    <property type="entry name" value="PHOTOSYSTEM II STABILITY/ASSEMBLY FACTOR HCF136, CHLOROPLASTIC"/>
    <property type="match status" value="1"/>
</dbReference>
<dbReference type="PANTHER" id="PTHR32010:SF18">
    <property type="entry name" value="DUF789 FAMILY PROTEIN"/>
    <property type="match status" value="1"/>
</dbReference>